<accession>A0ABP1C9E4</accession>
<protein>
    <recommendedName>
        <fullName evidence="4">DUF4381 domain-containing protein</fullName>
    </recommendedName>
</protein>
<proteinExistence type="predicted"/>
<evidence type="ECO:0000313" key="3">
    <source>
        <dbReference type="Proteomes" id="UP001497493"/>
    </source>
</evidence>
<dbReference type="InterPro" id="IPR025489">
    <property type="entry name" value="DUF4381"/>
</dbReference>
<evidence type="ECO:0000256" key="1">
    <source>
        <dbReference type="SAM" id="Phobius"/>
    </source>
</evidence>
<organism evidence="2 3">
    <name type="scientific">Candidatus Methylocalor cossyra</name>
    <dbReference type="NCBI Taxonomy" id="3108543"/>
    <lineage>
        <taxon>Bacteria</taxon>
        <taxon>Pseudomonadati</taxon>
        <taxon>Pseudomonadota</taxon>
        <taxon>Gammaproteobacteria</taxon>
        <taxon>Methylococcales</taxon>
        <taxon>Methylococcaceae</taxon>
        <taxon>Candidatus Methylocalor</taxon>
    </lineage>
</organism>
<keyword evidence="1" id="KW-1133">Transmembrane helix</keyword>
<dbReference type="RefSeq" id="WP_348759379.1">
    <property type="nucleotide sequence ID" value="NZ_OZ026884.1"/>
</dbReference>
<keyword evidence="3" id="KW-1185">Reference proteome</keyword>
<keyword evidence="1" id="KW-0472">Membrane</keyword>
<name>A0ABP1C9E4_9GAMM</name>
<feature type="transmembrane region" description="Helical" evidence="1">
    <location>
        <begin position="24"/>
        <end position="42"/>
    </location>
</feature>
<evidence type="ECO:0000313" key="2">
    <source>
        <dbReference type="EMBL" id="CAL1239845.1"/>
    </source>
</evidence>
<dbReference type="Proteomes" id="UP001497493">
    <property type="component" value="Chromosome"/>
</dbReference>
<sequence>MEPLPLRDLHLPAPIGWWPPAPGWWLLALSAVGLVLLLARWIRRRRRRVAPLRLALQALDRLAADPHSSPDDKLRQLSILVRRVALSLYPREQVAGLVGEAWLRWLDQTLGEAQFSQGPGRWLAEAPYRPAPEADLEALLALCRSWLKALSKVPETRRPVAGRDVLKP</sequence>
<reference evidence="2 3" key="1">
    <citation type="submission" date="2024-04" db="EMBL/GenBank/DDBJ databases">
        <authorList>
            <person name="Cremers G."/>
        </authorList>
    </citation>
    <scope>NUCLEOTIDE SEQUENCE [LARGE SCALE GENOMIC DNA]</scope>
    <source>
        <strain evidence="2">MeCH1-AG</strain>
    </source>
</reference>
<dbReference type="Pfam" id="PF14316">
    <property type="entry name" value="DUF4381"/>
    <property type="match status" value="1"/>
</dbReference>
<dbReference type="EMBL" id="OZ026884">
    <property type="protein sequence ID" value="CAL1239845.1"/>
    <property type="molecule type" value="Genomic_DNA"/>
</dbReference>
<gene>
    <name evidence="2" type="ORF">MECH1_V1_1069</name>
</gene>
<keyword evidence="1" id="KW-0812">Transmembrane</keyword>
<evidence type="ECO:0008006" key="4">
    <source>
        <dbReference type="Google" id="ProtNLM"/>
    </source>
</evidence>